<keyword evidence="2" id="KW-1185">Reference proteome</keyword>
<dbReference type="EMBL" id="JAUESC010000001">
    <property type="protein sequence ID" value="KAK0606565.1"/>
    <property type="molecule type" value="Genomic_DNA"/>
</dbReference>
<reference evidence="1" key="1">
    <citation type="journal article" date="2022" name="Plant J.">
        <title>Strategies of tolerance reflected in two North American maple genomes.</title>
        <authorList>
            <person name="McEvoy S.L."/>
            <person name="Sezen U.U."/>
            <person name="Trouern-Trend A."/>
            <person name="McMahon S.M."/>
            <person name="Schaberg P.G."/>
            <person name="Yang J."/>
            <person name="Wegrzyn J.L."/>
            <person name="Swenson N.G."/>
        </authorList>
    </citation>
    <scope>NUCLEOTIDE SEQUENCE</scope>
    <source>
        <strain evidence="1">NS2018</strain>
    </source>
</reference>
<reference evidence="1" key="2">
    <citation type="submission" date="2023-06" db="EMBL/GenBank/DDBJ databases">
        <authorList>
            <person name="Swenson N.G."/>
            <person name="Wegrzyn J.L."/>
            <person name="Mcevoy S.L."/>
        </authorList>
    </citation>
    <scope>NUCLEOTIDE SEQUENCE</scope>
    <source>
        <strain evidence="1">NS2018</strain>
        <tissue evidence="1">Leaf</tissue>
    </source>
</reference>
<proteinExistence type="predicted"/>
<protein>
    <submittedName>
        <fullName evidence="1">Uncharacterized protein</fullName>
    </submittedName>
</protein>
<comment type="caution">
    <text evidence="1">The sequence shown here is derived from an EMBL/GenBank/DDBJ whole genome shotgun (WGS) entry which is preliminary data.</text>
</comment>
<organism evidence="1 2">
    <name type="scientific">Acer saccharum</name>
    <name type="common">Sugar maple</name>
    <dbReference type="NCBI Taxonomy" id="4024"/>
    <lineage>
        <taxon>Eukaryota</taxon>
        <taxon>Viridiplantae</taxon>
        <taxon>Streptophyta</taxon>
        <taxon>Embryophyta</taxon>
        <taxon>Tracheophyta</taxon>
        <taxon>Spermatophyta</taxon>
        <taxon>Magnoliopsida</taxon>
        <taxon>eudicotyledons</taxon>
        <taxon>Gunneridae</taxon>
        <taxon>Pentapetalae</taxon>
        <taxon>rosids</taxon>
        <taxon>malvids</taxon>
        <taxon>Sapindales</taxon>
        <taxon>Sapindaceae</taxon>
        <taxon>Hippocastanoideae</taxon>
        <taxon>Acereae</taxon>
        <taxon>Acer</taxon>
    </lineage>
</organism>
<gene>
    <name evidence="1" type="ORF">LWI29_000772</name>
</gene>
<evidence type="ECO:0000313" key="1">
    <source>
        <dbReference type="EMBL" id="KAK0606565.1"/>
    </source>
</evidence>
<dbReference type="Proteomes" id="UP001168877">
    <property type="component" value="Unassembled WGS sequence"/>
</dbReference>
<accession>A0AA39W873</accession>
<dbReference type="AlphaFoldDB" id="A0AA39W873"/>
<sequence length="91" mass="9838">MEGCVDSPVEELETVEEFGAVAVAVLEDLENEGLREVEVGVGRFGSLNLRETVDEVGMDVATDGVGRFDEEEGKALGLGSGGWLRRLDRLR</sequence>
<name>A0AA39W873_ACESA</name>
<evidence type="ECO:0000313" key="2">
    <source>
        <dbReference type="Proteomes" id="UP001168877"/>
    </source>
</evidence>